<name>A0A3S5FD44_9PLAT</name>
<evidence type="ECO:0000313" key="1">
    <source>
        <dbReference type="EMBL" id="VEL16543.1"/>
    </source>
</evidence>
<comment type="caution">
    <text evidence="1">The sequence shown here is derived from an EMBL/GenBank/DDBJ whole genome shotgun (WGS) entry which is preliminary data.</text>
</comment>
<dbReference type="Proteomes" id="UP000784294">
    <property type="component" value="Unassembled WGS sequence"/>
</dbReference>
<dbReference type="AlphaFoldDB" id="A0A3S5FD44"/>
<proteinExistence type="predicted"/>
<reference evidence="1" key="1">
    <citation type="submission" date="2018-11" db="EMBL/GenBank/DDBJ databases">
        <authorList>
            <consortium name="Pathogen Informatics"/>
        </authorList>
    </citation>
    <scope>NUCLEOTIDE SEQUENCE</scope>
</reference>
<evidence type="ECO:0000313" key="2">
    <source>
        <dbReference type="Proteomes" id="UP000784294"/>
    </source>
</evidence>
<gene>
    <name evidence="1" type="ORF">PXEA_LOCUS9983</name>
</gene>
<accession>A0A3S5FD44</accession>
<organism evidence="1 2">
    <name type="scientific">Protopolystoma xenopodis</name>
    <dbReference type="NCBI Taxonomy" id="117903"/>
    <lineage>
        <taxon>Eukaryota</taxon>
        <taxon>Metazoa</taxon>
        <taxon>Spiralia</taxon>
        <taxon>Lophotrochozoa</taxon>
        <taxon>Platyhelminthes</taxon>
        <taxon>Monogenea</taxon>
        <taxon>Polyopisthocotylea</taxon>
        <taxon>Polystomatidea</taxon>
        <taxon>Polystomatidae</taxon>
        <taxon>Protopolystoma</taxon>
    </lineage>
</organism>
<dbReference type="EMBL" id="CAAALY010028851">
    <property type="protein sequence ID" value="VEL16543.1"/>
    <property type="molecule type" value="Genomic_DNA"/>
</dbReference>
<keyword evidence="2" id="KW-1185">Reference proteome</keyword>
<protein>
    <submittedName>
        <fullName evidence="1">Uncharacterized protein</fullName>
    </submittedName>
</protein>
<sequence length="216" mass="24244">MKAVIHEIIARAEFQPLVISYHTQRQSSRENEDHCCEADIGCNEDTYDECDPTNMYYSINGENVYEAELGEHKSGIEPHSPATNQPSYLGSFHGSPLMPPAASTSQKNRSFLPPYLATEYPPHQSKHESILSHPEDSTPYLEINSIQSVNRPITYSTLDGSGPLGSDMSSSELRKARFSAEGEWKVSEVYRIQLPERVASPEYGDKKKKGGIFFRK</sequence>